<keyword evidence="7" id="KW-1133">Transmembrane helix</keyword>
<dbReference type="RefSeq" id="WP_193534183.1">
    <property type="nucleotide sequence ID" value="NZ_JADCLJ010000005.1"/>
</dbReference>
<dbReference type="PANTHER" id="PTHR47245">
    <property type="entry name" value="PEPTIDYLPROLYL ISOMERASE"/>
    <property type="match status" value="1"/>
</dbReference>
<dbReference type="Pfam" id="PF13145">
    <property type="entry name" value="Rotamase_2"/>
    <property type="match status" value="1"/>
</dbReference>
<keyword evidence="3" id="KW-0732">Signal</keyword>
<sequence length="304" mass="35268">MNSKYLWSIIIGLVIMNCFTIAYFVSTQEGKVKEVVSISNENASSGENVAKIGDIQISRQQWLSELETRYGKQTLEDMIDKEVVKQMAEKYNISISSESIEQEVTMIKTMYNTFDHETINDEENWRKQIETSMLLEELLTKDVVIPEEEMITYYEENKELYEIPKTFQLSHIVVATEEEAEKVREELKNGSSFTALAMEKSQDEFSANQGGLLGYISEDTEYIPEEYFNALEELDENEWSNPLKVEGGYAILLLHETIDGISYSFDEVKSQIRRQMAIDQMKGSITVQPFWEEISVSWFYDEKQ</sequence>
<accession>A0ABR9QDW8</accession>
<reference evidence="9 10" key="1">
    <citation type="submission" date="2020-10" db="EMBL/GenBank/DDBJ databases">
        <title>Bacillus sp. HD4P25, an endophyte from a halophyte.</title>
        <authorList>
            <person name="Sun J.-Q."/>
        </authorList>
    </citation>
    <scope>NUCLEOTIDE SEQUENCE [LARGE SCALE GENOMIC DNA]</scope>
    <source>
        <strain evidence="9 10">YIM 93174</strain>
    </source>
</reference>
<dbReference type="InterPro" id="IPR050245">
    <property type="entry name" value="PrsA_foldase"/>
</dbReference>
<dbReference type="InterPro" id="IPR000297">
    <property type="entry name" value="PPIase_PpiC"/>
</dbReference>
<dbReference type="Gene3D" id="3.10.50.40">
    <property type="match status" value="1"/>
</dbReference>
<dbReference type="EC" id="5.2.1.8" evidence="2"/>
<feature type="domain" description="PpiC" evidence="8">
    <location>
        <begin position="164"/>
        <end position="256"/>
    </location>
</feature>
<keyword evidence="4 6" id="KW-0697">Rotamase</keyword>
<name>A0ABR9QDW8_9BACI</name>
<keyword evidence="5 6" id="KW-0413">Isomerase</keyword>
<organism evidence="9 10">
    <name type="scientific">Litchfieldia luteola</name>
    <dbReference type="NCBI Taxonomy" id="682179"/>
    <lineage>
        <taxon>Bacteria</taxon>
        <taxon>Bacillati</taxon>
        <taxon>Bacillota</taxon>
        <taxon>Bacilli</taxon>
        <taxon>Bacillales</taxon>
        <taxon>Bacillaceae</taxon>
        <taxon>Litchfieldia</taxon>
    </lineage>
</organism>
<dbReference type="GO" id="GO:0016853">
    <property type="term" value="F:isomerase activity"/>
    <property type="evidence" value="ECO:0007669"/>
    <property type="project" value="UniProtKB-KW"/>
</dbReference>
<evidence type="ECO:0000256" key="4">
    <source>
        <dbReference type="ARBA" id="ARBA00023110"/>
    </source>
</evidence>
<dbReference type="Gene3D" id="1.10.4030.10">
    <property type="entry name" value="Porin chaperone SurA, peptide-binding domain"/>
    <property type="match status" value="1"/>
</dbReference>
<evidence type="ECO:0000256" key="7">
    <source>
        <dbReference type="SAM" id="Phobius"/>
    </source>
</evidence>
<keyword evidence="7" id="KW-0812">Transmembrane</keyword>
<keyword evidence="7" id="KW-0472">Membrane</keyword>
<comment type="caution">
    <text evidence="9">The sequence shown here is derived from an EMBL/GenBank/DDBJ whole genome shotgun (WGS) entry which is preliminary data.</text>
</comment>
<dbReference type="SUPFAM" id="SSF54534">
    <property type="entry name" value="FKBP-like"/>
    <property type="match status" value="1"/>
</dbReference>
<keyword evidence="10" id="KW-1185">Reference proteome</keyword>
<gene>
    <name evidence="9" type="ORF">IMZ08_01280</name>
</gene>
<evidence type="ECO:0000313" key="9">
    <source>
        <dbReference type="EMBL" id="MBE4906686.1"/>
    </source>
</evidence>
<dbReference type="Proteomes" id="UP001516662">
    <property type="component" value="Unassembled WGS sequence"/>
</dbReference>
<protein>
    <recommendedName>
        <fullName evidence="2">peptidylprolyl isomerase</fullName>
        <ecNumber evidence="2">5.2.1.8</ecNumber>
    </recommendedName>
</protein>
<dbReference type="PANTHER" id="PTHR47245:SF1">
    <property type="entry name" value="FOLDASE PROTEIN PRSA"/>
    <property type="match status" value="1"/>
</dbReference>
<evidence type="ECO:0000256" key="3">
    <source>
        <dbReference type="ARBA" id="ARBA00022729"/>
    </source>
</evidence>
<dbReference type="EMBL" id="JADCLJ010000005">
    <property type="protein sequence ID" value="MBE4906686.1"/>
    <property type="molecule type" value="Genomic_DNA"/>
</dbReference>
<dbReference type="InterPro" id="IPR046357">
    <property type="entry name" value="PPIase_dom_sf"/>
</dbReference>
<evidence type="ECO:0000259" key="8">
    <source>
        <dbReference type="PROSITE" id="PS50198"/>
    </source>
</evidence>
<evidence type="ECO:0000256" key="1">
    <source>
        <dbReference type="ARBA" id="ARBA00000971"/>
    </source>
</evidence>
<evidence type="ECO:0000256" key="2">
    <source>
        <dbReference type="ARBA" id="ARBA00013194"/>
    </source>
</evidence>
<evidence type="ECO:0000256" key="5">
    <source>
        <dbReference type="ARBA" id="ARBA00023235"/>
    </source>
</evidence>
<dbReference type="PROSITE" id="PS50198">
    <property type="entry name" value="PPIC_PPIASE_2"/>
    <property type="match status" value="1"/>
</dbReference>
<evidence type="ECO:0000256" key="6">
    <source>
        <dbReference type="PROSITE-ProRule" id="PRU00278"/>
    </source>
</evidence>
<comment type="catalytic activity">
    <reaction evidence="1">
        <text>[protein]-peptidylproline (omega=180) = [protein]-peptidylproline (omega=0)</text>
        <dbReference type="Rhea" id="RHEA:16237"/>
        <dbReference type="Rhea" id="RHEA-COMP:10747"/>
        <dbReference type="Rhea" id="RHEA-COMP:10748"/>
        <dbReference type="ChEBI" id="CHEBI:83833"/>
        <dbReference type="ChEBI" id="CHEBI:83834"/>
        <dbReference type="EC" id="5.2.1.8"/>
    </reaction>
</comment>
<proteinExistence type="predicted"/>
<evidence type="ECO:0000313" key="10">
    <source>
        <dbReference type="Proteomes" id="UP001516662"/>
    </source>
</evidence>
<feature type="transmembrane region" description="Helical" evidence="7">
    <location>
        <begin position="6"/>
        <end position="25"/>
    </location>
</feature>